<dbReference type="EC" id="3.4.11.18" evidence="6 7"/>
<feature type="binding site" evidence="6">
    <location>
        <position position="237"/>
    </location>
    <ligand>
        <name>a divalent metal cation</name>
        <dbReference type="ChEBI" id="CHEBI:60240"/>
        <label>1</label>
    </ligand>
</feature>
<comment type="similarity">
    <text evidence="6">Belongs to the peptidase M24A family. Methionine aminopeptidase type 1 subfamily.</text>
</comment>
<dbReference type="AlphaFoldDB" id="A0A1G2CPE3"/>
<dbReference type="InterPro" id="IPR002467">
    <property type="entry name" value="Pept_M24A_MAP1"/>
</dbReference>
<feature type="binding site" evidence="6">
    <location>
        <position position="237"/>
    </location>
    <ligand>
        <name>a divalent metal cation</name>
        <dbReference type="ChEBI" id="CHEBI:60240"/>
        <label>2</label>
        <note>catalytic</note>
    </ligand>
</feature>
<dbReference type="InterPro" id="IPR001714">
    <property type="entry name" value="Pept_M24_MAP"/>
</dbReference>
<reference evidence="9 10" key="1">
    <citation type="journal article" date="2016" name="Nat. Commun.">
        <title>Thousands of microbial genomes shed light on interconnected biogeochemical processes in an aquifer system.</title>
        <authorList>
            <person name="Anantharaman K."/>
            <person name="Brown C.T."/>
            <person name="Hug L.A."/>
            <person name="Sharon I."/>
            <person name="Castelle C.J."/>
            <person name="Probst A.J."/>
            <person name="Thomas B.C."/>
            <person name="Singh A."/>
            <person name="Wilkins M.J."/>
            <person name="Karaoz U."/>
            <person name="Brodie E.L."/>
            <person name="Williams K.H."/>
            <person name="Hubbard S.S."/>
            <person name="Banfield J.F."/>
        </authorList>
    </citation>
    <scope>NUCLEOTIDE SEQUENCE [LARGE SCALE GENOMIC DNA]</scope>
</reference>
<evidence type="ECO:0000313" key="9">
    <source>
        <dbReference type="EMBL" id="OGZ03245.1"/>
    </source>
</evidence>
<dbReference type="PANTHER" id="PTHR43330:SF27">
    <property type="entry name" value="METHIONINE AMINOPEPTIDASE"/>
    <property type="match status" value="1"/>
</dbReference>
<dbReference type="GO" id="GO:0006508">
    <property type="term" value="P:proteolysis"/>
    <property type="evidence" value="ECO:0007669"/>
    <property type="project" value="UniProtKB-KW"/>
</dbReference>
<feature type="binding site" evidence="6">
    <location>
        <position position="83"/>
    </location>
    <ligand>
        <name>substrate</name>
    </ligand>
</feature>
<evidence type="ECO:0000256" key="7">
    <source>
        <dbReference type="RuleBase" id="RU003653"/>
    </source>
</evidence>
<evidence type="ECO:0000313" key="10">
    <source>
        <dbReference type="Proteomes" id="UP000178599"/>
    </source>
</evidence>
<dbReference type="GO" id="GO:0004239">
    <property type="term" value="F:initiator methionyl aminopeptidase activity"/>
    <property type="evidence" value="ECO:0007669"/>
    <property type="project" value="UniProtKB-UniRule"/>
</dbReference>
<dbReference type="InterPro" id="IPR036005">
    <property type="entry name" value="Creatinase/aminopeptidase-like"/>
</dbReference>
<dbReference type="Pfam" id="PF00557">
    <property type="entry name" value="Peptidase_M24"/>
    <property type="match status" value="1"/>
</dbReference>
<keyword evidence="5 6" id="KW-0378">Hydrolase</keyword>
<evidence type="ECO:0000256" key="2">
    <source>
        <dbReference type="ARBA" id="ARBA00022438"/>
    </source>
</evidence>
<sequence>MIKTEKEIALMREGGRILRETLLNIKANILPGVKLKSLDLIAWKVIKEAGGGAYPAFLGYKPSGAEKPYPASICASVNEVVVHGVPNNYELKEGDIVSIDVGVKYKGFYTDGAMTFPVGKISKEAEKLMETTKEALSLGIKEAQVGKTIGDIGFAIEKCAKKNGVFVVKMLTGHGVGKRLHEPPTIFNFGRKGSGEKLLPGMTLAIEPMFALGTGDIKQTEDESYATIDGSLAAHFEHTILITEKKPEILTL</sequence>
<feature type="binding site" evidence="6">
    <location>
        <position position="174"/>
    </location>
    <ligand>
        <name>a divalent metal cation</name>
        <dbReference type="ChEBI" id="CHEBI:60240"/>
        <label>2</label>
        <note>catalytic</note>
    </ligand>
</feature>
<accession>A0A1G2CPE3</accession>
<evidence type="ECO:0000256" key="1">
    <source>
        <dbReference type="ARBA" id="ARBA00002521"/>
    </source>
</evidence>
<feature type="binding site" evidence="6">
    <location>
        <position position="111"/>
    </location>
    <ligand>
        <name>a divalent metal cation</name>
        <dbReference type="ChEBI" id="CHEBI:60240"/>
        <label>1</label>
    </ligand>
</feature>
<dbReference type="Gene3D" id="3.90.230.10">
    <property type="entry name" value="Creatinase/methionine aminopeptidase superfamily"/>
    <property type="match status" value="1"/>
</dbReference>
<evidence type="ECO:0000256" key="3">
    <source>
        <dbReference type="ARBA" id="ARBA00022670"/>
    </source>
</evidence>
<proteinExistence type="inferred from homology"/>
<comment type="function">
    <text evidence="1 6">Removes the N-terminal methionine from nascent proteins. The N-terminal methionine is often cleaved when the second residue in the primary sequence is small and uncharged (Met-Ala-, Cys, Gly, Pro, Ser, Thr, or Val). Requires deformylation of the N(alpha)-formylated initiator methionine before it can be hydrolyzed.</text>
</comment>
<dbReference type="Proteomes" id="UP000178599">
    <property type="component" value="Unassembled WGS sequence"/>
</dbReference>
<feature type="domain" description="Peptidase M24" evidence="8">
    <location>
        <begin position="10"/>
        <end position="244"/>
    </location>
</feature>
<dbReference type="HAMAP" id="MF_01974">
    <property type="entry name" value="MetAP_1"/>
    <property type="match status" value="1"/>
</dbReference>
<dbReference type="GO" id="GO:0046872">
    <property type="term" value="F:metal ion binding"/>
    <property type="evidence" value="ECO:0007669"/>
    <property type="project" value="UniProtKB-UniRule"/>
</dbReference>
<dbReference type="SUPFAM" id="SSF55920">
    <property type="entry name" value="Creatinase/aminopeptidase"/>
    <property type="match status" value="1"/>
</dbReference>
<comment type="subunit">
    <text evidence="6">Monomer.</text>
</comment>
<feature type="binding site" evidence="6">
    <location>
        <position position="111"/>
    </location>
    <ligand>
        <name>a divalent metal cation</name>
        <dbReference type="ChEBI" id="CHEBI:60240"/>
        <label>2</label>
        <note>catalytic</note>
    </ligand>
</feature>
<dbReference type="NCBIfam" id="TIGR00500">
    <property type="entry name" value="met_pdase_I"/>
    <property type="match status" value="1"/>
</dbReference>
<gene>
    <name evidence="6" type="primary">map</name>
    <name evidence="9" type="ORF">A2390_01705</name>
</gene>
<evidence type="ECO:0000256" key="5">
    <source>
        <dbReference type="ARBA" id="ARBA00022801"/>
    </source>
</evidence>
<dbReference type="EMBL" id="MHLE01000006">
    <property type="protein sequence ID" value="OGZ03245.1"/>
    <property type="molecule type" value="Genomic_DNA"/>
</dbReference>
<dbReference type="PANTHER" id="PTHR43330">
    <property type="entry name" value="METHIONINE AMINOPEPTIDASE"/>
    <property type="match status" value="1"/>
</dbReference>
<protein>
    <recommendedName>
        <fullName evidence="6 7">Methionine aminopeptidase</fullName>
        <shortName evidence="6">MAP</shortName>
        <shortName evidence="6">MetAP</shortName>
        <ecNumber evidence="6 7">3.4.11.18</ecNumber>
    </recommendedName>
    <alternativeName>
        <fullName evidence="6">Peptidase M</fullName>
    </alternativeName>
</protein>
<evidence type="ECO:0000259" key="8">
    <source>
        <dbReference type="Pfam" id="PF00557"/>
    </source>
</evidence>
<feature type="binding site" evidence="6">
    <location>
        <position position="207"/>
    </location>
    <ligand>
        <name>a divalent metal cation</name>
        <dbReference type="ChEBI" id="CHEBI:60240"/>
        <label>2</label>
        <note>catalytic</note>
    </ligand>
</feature>
<dbReference type="GO" id="GO:0005829">
    <property type="term" value="C:cytosol"/>
    <property type="evidence" value="ECO:0007669"/>
    <property type="project" value="TreeGrafter"/>
</dbReference>
<comment type="caution">
    <text evidence="9">The sequence shown here is derived from an EMBL/GenBank/DDBJ whole genome shotgun (WGS) entry which is preliminary data.</text>
</comment>
<dbReference type="CDD" id="cd01086">
    <property type="entry name" value="MetAP1"/>
    <property type="match status" value="1"/>
</dbReference>
<feature type="binding site" evidence="6">
    <location>
        <position position="100"/>
    </location>
    <ligand>
        <name>a divalent metal cation</name>
        <dbReference type="ChEBI" id="CHEBI:60240"/>
        <label>1</label>
    </ligand>
</feature>
<evidence type="ECO:0000256" key="4">
    <source>
        <dbReference type="ARBA" id="ARBA00022723"/>
    </source>
</evidence>
<organism evidence="9 10">
    <name type="scientific">Candidatus Liptonbacteria bacterium RIFOXYB1_FULL_36_10</name>
    <dbReference type="NCBI Taxonomy" id="1798654"/>
    <lineage>
        <taxon>Bacteria</taxon>
        <taxon>Candidatus Liptoniibacteriota</taxon>
    </lineage>
</organism>
<comment type="cofactor">
    <cofactor evidence="6">
        <name>Co(2+)</name>
        <dbReference type="ChEBI" id="CHEBI:48828"/>
    </cofactor>
    <cofactor evidence="6">
        <name>Zn(2+)</name>
        <dbReference type="ChEBI" id="CHEBI:29105"/>
    </cofactor>
    <cofactor evidence="6">
        <name>Mn(2+)</name>
        <dbReference type="ChEBI" id="CHEBI:29035"/>
    </cofactor>
    <cofactor evidence="6">
        <name>Fe(2+)</name>
        <dbReference type="ChEBI" id="CHEBI:29033"/>
    </cofactor>
    <text evidence="6">Binds 2 divalent metal cations per subunit. Has a high-affinity and a low affinity metal-binding site. The true nature of the physiological cofactor is under debate. The enzyme is active with cobalt, zinc, manganese or divalent iron ions. Most likely, methionine aminopeptidases function as mononuclear Fe(2+)-metalloproteases under physiological conditions, and the catalytically relevant metal-binding site has been assigned to the histidine-containing high-affinity site.</text>
</comment>
<dbReference type="GO" id="GO:0070006">
    <property type="term" value="F:metalloaminopeptidase activity"/>
    <property type="evidence" value="ECO:0007669"/>
    <property type="project" value="UniProtKB-UniRule"/>
</dbReference>
<keyword evidence="4 6" id="KW-0479">Metal-binding</keyword>
<feature type="binding site" evidence="6">
    <location>
        <position position="181"/>
    </location>
    <ligand>
        <name>substrate</name>
    </ligand>
</feature>
<name>A0A1G2CPE3_9BACT</name>
<dbReference type="InterPro" id="IPR000994">
    <property type="entry name" value="Pept_M24"/>
</dbReference>
<dbReference type="PRINTS" id="PR00599">
    <property type="entry name" value="MAPEPTIDASE"/>
</dbReference>
<keyword evidence="3 6" id="KW-0645">Protease</keyword>
<comment type="catalytic activity">
    <reaction evidence="6 7">
        <text>Release of N-terminal amino acids, preferentially methionine, from peptides and arylamides.</text>
        <dbReference type="EC" id="3.4.11.18"/>
    </reaction>
</comment>
<keyword evidence="2 6" id="KW-0031">Aminopeptidase</keyword>
<evidence type="ECO:0000256" key="6">
    <source>
        <dbReference type="HAMAP-Rule" id="MF_01974"/>
    </source>
</evidence>